<protein>
    <submittedName>
        <fullName evidence="3">DUF1793-domain-containing protein</fullName>
    </submittedName>
</protein>
<dbReference type="InParanoid" id="A0A316VKJ8"/>
<name>A0A316VKJ8_9BASI</name>
<organism evidence="3 4">
    <name type="scientific">Meira miltonrushii</name>
    <dbReference type="NCBI Taxonomy" id="1280837"/>
    <lineage>
        <taxon>Eukaryota</taxon>
        <taxon>Fungi</taxon>
        <taxon>Dikarya</taxon>
        <taxon>Basidiomycota</taxon>
        <taxon>Ustilaginomycotina</taxon>
        <taxon>Exobasidiomycetes</taxon>
        <taxon>Exobasidiales</taxon>
        <taxon>Brachybasidiaceae</taxon>
        <taxon>Meira</taxon>
    </lineage>
</organism>
<feature type="domain" description="Glutaminase A N-terminal" evidence="2">
    <location>
        <begin position="105"/>
        <end position="348"/>
    </location>
</feature>
<feature type="non-terminal residue" evidence="3">
    <location>
        <position position="1"/>
    </location>
</feature>
<dbReference type="InterPro" id="IPR032514">
    <property type="entry name" value="GtaA_central"/>
</dbReference>
<dbReference type="OrthoDB" id="3918848at2759"/>
<dbReference type="AlphaFoldDB" id="A0A316VKJ8"/>
<feature type="non-terminal residue" evidence="3">
    <location>
        <position position="736"/>
    </location>
</feature>
<dbReference type="InterPro" id="IPR052743">
    <property type="entry name" value="Glutaminase_GtaA"/>
</dbReference>
<dbReference type="STRING" id="1280837.A0A316VKJ8"/>
<feature type="domain" description="Glutaminase A central" evidence="1">
    <location>
        <begin position="359"/>
        <end position="718"/>
    </location>
</feature>
<dbReference type="Pfam" id="PF17168">
    <property type="entry name" value="DUF5127"/>
    <property type="match status" value="1"/>
</dbReference>
<dbReference type="InterPro" id="IPR033433">
    <property type="entry name" value="GtaA_N"/>
</dbReference>
<accession>A0A316VKJ8</accession>
<evidence type="ECO:0000313" key="3">
    <source>
        <dbReference type="EMBL" id="PWN38076.1"/>
    </source>
</evidence>
<sequence length="736" mass="83337">SSTFSPFNPPSIPLAVKSPYLNAWLPSGSNPDATPPNYVGNGGYLAGQYPAFWTSSYGADGDYRLGWTGYIRVDNTTYQWMGNGFGTIVRAGQNAKQTSLTYTSTRSIFSFDADGVKFNVTFMTPVWPNDYFRQSIPLSYMHFSLDRSSATNRSVQMYTDIDERWCTGHDYDYQNYPMNMQWVDNANGSSIYFVQRTNPQQYTEFRQRAEWGSATYAVRKRKGLSSRNNNNVVAQLEFLTQGSMTYDHNPVGGPDNSFSYAIDFDGKGGDEALFAIGFIRTPYVNYIKKVPSKNDTNHDGSPKSYLQDRFGYWMAKYPNFSDLVSFFMDDYENALDHCIKLDQQIDQDSQKAVGGGEIGAQYSAITQLSLRQSFATLEWTVPYNDTSKSYNTSDTIVFLKEISSNGDMQTVDVFTPQFPMLTYLNPEILRDIMRPIFEYTESGLYPNKWCVHDLGVYPSAFGHNDGKDEPMQVEESGNMILLALHYAQLVGEKVAKPWLSSHYKIMKQWAEFLIEDSLVPAAQLSTDDFAGTLANQTNLALKGIEGIAAIGHIANMIGKTDDAKNYANVSQTYIQAFYGYAINKNGSHVKLDYQDDNSWGTLYNLIFDRLLNLGLVAKEIYTKQDAFYPTKVQKYGTPLDSRYTWAKTDWQMWASGTADNTTTKEFWIEELYKYVTDRKEDAPFSDLYETLDGDFPREPSTPRVLFIARPVVGGHFIHLALDKANAANNVTEYQYG</sequence>
<proteinExistence type="predicted"/>
<reference evidence="3 4" key="1">
    <citation type="journal article" date="2018" name="Mol. Biol. Evol.">
        <title>Broad Genomic Sampling Reveals a Smut Pathogenic Ancestry of the Fungal Clade Ustilaginomycotina.</title>
        <authorList>
            <person name="Kijpornyongpan T."/>
            <person name="Mondo S.J."/>
            <person name="Barry K."/>
            <person name="Sandor L."/>
            <person name="Lee J."/>
            <person name="Lipzen A."/>
            <person name="Pangilinan J."/>
            <person name="LaButti K."/>
            <person name="Hainaut M."/>
            <person name="Henrissat B."/>
            <person name="Grigoriev I.V."/>
            <person name="Spatafora J.W."/>
            <person name="Aime M.C."/>
        </authorList>
    </citation>
    <scope>NUCLEOTIDE SEQUENCE [LARGE SCALE GENOMIC DNA]</scope>
    <source>
        <strain evidence="3 4">MCA 3882</strain>
    </source>
</reference>
<dbReference type="PANTHER" id="PTHR31987:SF1">
    <property type="entry name" value="GLUTAMINASE A"/>
    <property type="match status" value="1"/>
</dbReference>
<dbReference type="Proteomes" id="UP000245771">
    <property type="component" value="Unassembled WGS sequence"/>
</dbReference>
<gene>
    <name evidence="3" type="ORF">FA14DRAFT_105799</name>
</gene>
<evidence type="ECO:0000313" key="4">
    <source>
        <dbReference type="Proteomes" id="UP000245771"/>
    </source>
</evidence>
<dbReference type="GeneID" id="37017537"/>
<evidence type="ECO:0000259" key="2">
    <source>
        <dbReference type="Pfam" id="PF17168"/>
    </source>
</evidence>
<dbReference type="PANTHER" id="PTHR31987">
    <property type="entry name" value="GLUTAMINASE A-RELATED"/>
    <property type="match status" value="1"/>
</dbReference>
<keyword evidence="4" id="KW-1185">Reference proteome</keyword>
<dbReference type="EMBL" id="KZ819602">
    <property type="protein sequence ID" value="PWN38076.1"/>
    <property type="molecule type" value="Genomic_DNA"/>
</dbReference>
<dbReference type="Pfam" id="PF16335">
    <property type="entry name" value="GtaA_6_Hairpin"/>
    <property type="match status" value="1"/>
</dbReference>
<evidence type="ECO:0000259" key="1">
    <source>
        <dbReference type="Pfam" id="PF16335"/>
    </source>
</evidence>
<dbReference type="RefSeq" id="XP_025358378.1">
    <property type="nucleotide sequence ID" value="XM_025495756.1"/>
</dbReference>